<evidence type="ECO:0000313" key="1">
    <source>
        <dbReference type="EMBL" id="QBQ56084.1"/>
    </source>
</evidence>
<dbReference type="InterPro" id="IPR013078">
    <property type="entry name" value="His_Pase_superF_clade-1"/>
</dbReference>
<dbReference type="InterPro" id="IPR029033">
    <property type="entry name" value="His_PPase_superfam"/>
</dbReference>
<dbReference type="Proteomes" id="UP000294325">
    <property type="component" value="Chromosome"/>
</dbReference>
<accession>A0A4P7C3D5</accession>
<dbReference type="InterPro" id="IPR004449">
    <property type="entry name" value="SixA"/>
</dbReference>
<protein>
    <submittedName>
        <fullName evidence="1">Phosphohistidine phosphatase SixA</fullName>
    </submittedName>
</protein>
<dbReference type="EMBL" id="CP038033">
    <property type="protein sequence ID" value="QBQ56084.1"/>
    <property type="molecule type" value="Genomic_DNA"/>
</dbReference>
<dbReference type="Pfam" id="PF00300">
    <property type="entry name" value="His_Phos_1"/>
    <property type="match status" value="1"/>
</dbReference>
<evidence type="ECO:0000313" key="2">
    <source>
        <dbReference type="Proteomes" id="UP000294325"/>
    </source>
</evidence>
<keyword evidence="2" id="KW-1185">Reference proteome</keyword>
<gene>
    <name evidence="1" type="primary">sixA</name>
    <name evidence="1" type="ORF">E3U44_17385</name>
</gene>
<dbReference type="KEGG" id="nwr:E3U44_17385"/>
<organism evidence="1 2">
    <name type="scientific">Nitrosococcus wardiae</name>
    <dbReference type="NCBI Taxonomy" id="1814290"/>
    <lineage>
        <taxon>Bacteria</taxon>
        <taxon>Pseudomonadati</taxon>
        <taxon>Pseudomonadota</taxon>
        <taxon>Gammaproteobacteria</taxon>
        <taxon>Chromatiales</taxon>
        <taxon>Chromatiaceae</taxon>
        <taxon>Nitrosococcus</taxon>
    </lineage>
</organism>
<sequence>MKLYLVQHGEAYPKEANPDRPLTDQGKEDIDWLAAFLKQADIRVDRVIHSGKLRALQSAECLAKAIAPGVELETSGLINPNANPKVFDWQSESWDRDTLIVGHLPFMAKLVSHLVIQDETRLITAYRPGTAVCLELNNDAHWQINWMIRPELLR</sequence>
<reference evidence="1 2" key="1">
    <citation type="submission" date="2019-03" db="EMBL/GenBank/DDBJ databases">
        <title>The genome sequence of Nitrosococcus wardiae strain D1FHST reveals the archetypal metabolic capacity of ammonia-oxidizing Gammaproteobacteria.</title>
        <authorList>
            <person name="Wang L."/>
            <person name="Lim C.K."/>
            <person name="Hanson T.E."/>
            <person name="Dang H."/>
            <person name="Klotz M.G."/>
        </authorList>
    </citation>
    <scope>NUCLEOTIDE SEQUENCE [LARGE SCALE GENOMIC DNA]</scope>
    <source>
        <strain evidence="1 2">D1FHS</strain>
    </source>
</reference>
<dbReference type="Gene3D" id="3.40.50.1240">
    <property type="entry name" value="Phosphoglycerate mutase-like"/>
    <property type="match status" value="1"/>
</dbReference>
<dbReference type="OrthoDB" id="9810154at2"/>
<dbReference type="AlphaFoldDB" id="A0A4P7C3D5"/>
<proteinExistence type="predicted"/>
<dbReference type="GO" id="GO:0101006">
    <property type="term" value="F:protein histidine phosphatase activity"/>
    <property type="evidence" value="ECO:0007669"/>
    <property type="project" value="InterPro"/>
</dbReference>
<dbReference type="CDD" id="cd07067">
    <property type="entry name" value="HP_PGM_like"/>
    <property type="match status" value="1"/>
</dbReference>
<dbReference type="GO" id="GO:0005737">
    <property type="term" value="C:cytoplasm"/>
    <property type="evidence" value="ECO:0007669"/>
    <property type="project" value="InterPro"/>
</dbReference>
<name>A0A4P7C3D5_9GAMM</name>
<dbReference type="NCBIfam" id="TIGR00249">
    <property type="entry name" value="sixA"/>
    <property type="match status" value="1"/>
</dbReference>
<dbReference type="SUPFAM" id="SSF53254">
    <property type="entry name" value="Phosphoglycerate mutase-like"/>
    <property type="match status" value="1"/>
</dbReference>
<dbReference type="RefSeq" id="WP_134359337.1">
    <property type="nucleotide sequence ID" value="NZ_CP038033.1"/>
</dbReference>